<accession>A0A9W6NXU9</accession>
<keyword evidence="2" id="KW-1185">Reference proteome</keyword>
<reference evidence="1" key="2">
    <citation type="submission" date="2023-01" db="EMBL/GenBank/DDBJ databases">
        <authorList>
            <person name="Sun Q."/>
            <person name="Evtushenko L."/>
        </authorList>
    </citation>
    <scope>NUCLEOTIDE SEQUENCE</scope>
    <source>
        <strain evidence="1">VKM Ac-1069</strain>
    </source>
</reference>
<reference evidence="1" key="1">
    <citation type="journal article" date="2014" name="Int. J. Syst. Evol. Microbiol.">
        <title>Complete genome sequence of Corynebacterium casei LMG S-19264T (=DSM 44701T), isolated from a smear-ripened cheese.</title>
        <authorList>
            <consortium name="US DOE Joint Genome Institute (JGI-PGF)"/>
            <person name="Walter F."/>
            <person name="Albersmeier A."/>
            <person name="Kalinowski J."/>
            <person name="Ruckert C."/>
        </authorList>
    </citation>
    <scope>NUCLEOTIDE SEQUENCE</scope>
    <source>
        <strain evidence="1">VKM Ac-1069</strain>
    </source>
</reference>
<evidence type="ECO:0000313" key="2">
    <source>
        <dbReference type="Proteomes" id="UP001143463"/>
    </source>
</evidence>
<gene>
    <name evidence="1" type="ORF">GCM10017577_44020</name>
</gene>
<comment type="caution">
    <text evidence="1">The sequence shown here is derived from an EMBL/GenBank/DDBJ whole genome shotgun (WGS) entry which is preliminary data.</text>
</comment>
<dbReference type="InterPro" id="IPR011009">
    <property type="entry name" value="Kinase-like_dom_sf"/>
</dbReference>
<proteinExistence type="predicted"/>
<dbReference type="SUPFAM" id="SSF56112">
    <property type="entry name" value="Protein kinase-like (PK-like)"/>
    <property type="match status" value="1"/>
</dbReference>
<organism evidence="1 2">
    <name type="scientific">Pseudonocardia halophobica</name>
    <dbReference type="NCBI Taxonomy" id="29401"/>
    <lineage>
        <taxon>Bacteria</taxon>
        <taxon>Bacillati</taxon>
        <taxon>Actinomycetota</taxon>
        <taxon>Actinomycetes</taxon>
        <taxon>Pseudonocardiales</taxon>
        <taxon>Pseudonocardiaceae</taxon>
        <taxon>Pseudonocardia</taxon>
    </lineage>
</organism>
<dbReference type="EMBL" id="BSFQ01000020">
    <property type="protein sequence ID" value="GLL13259.1"/>
    <property type="molecule type" value="Genomic_DNA"/>
</dbReference>
<dbReference type="RefSeq" id="WP_037044349.1">
    <property type="nucleotide sequence ID" value="NZ_BAAAUZ010000017.1"/>
</dbReference>
<dbReference type="Proteomes" id="UP001143463">
    <property type="component" value="Unassembled WGS sequence"/>
</dbReference>
<dbReference type="AlphaFoldDB" id="A0A9W6NXU9"/>
<sequence length="401" mass="43469">MSRDLAGFPRPVLTALAAAERLLTRRAGATVVLADPEDLGGSERSVVARARVARNPFSLPRTLVVKQYVGEPDANRPDPFHFEVASCQLFTALPADARPSPVLIAHDPAARLLVLEDLGRSSTLADMLFAPDPVAAQRCLLSWARALGRMQAATAGRENDFGALLRRLGEKARRDPVADEARAAFAGVPELVAEVLGVTVSAAAETEARETARLLGGTRYRAFSPSDTCPDNNLVTSRGVRFVDFEWGCFRDVALDAAYFRVPFPACESSFALPDGMADAMLEAWRNEIATVWPDLDDPALLRARLLDAQLLWVWLCTWWLLPRAVAGESRIGIDPGRSPRISAALADYWRRLAGAAADGGRPATVELADRMAGALQQRFDDPADNGTGRLPVYPAFRSLV</sequence>
<evidence type="ECO:0008006" key="3">
    <source>
        <dbReference type="Google" id="ProtNLM"/>
    </source>
</evidence>
<evidence type="ECO:0000313" key="1">
    <source>
        <dbReference type="EMBL" id="GLL13259.1"/>
    </source>
</evidence>
<protein>
    <recommendedName>
        <fullName evidence="3">Thiamine kinase-like enzyme</fullName>
    </recommendedName>
</protein>
<name>A0A9W6NXU9_9PSEU</name>